<accession>K0SXK9</accession>
<evidence type="ECO:0000313" key="2">
    <source>
        <dbReference type="EMBL" id="EJK65716.1"/>
    </source>
</evidence>
<proteinExistence type="predicted"/>
<feature type="compositionally biased region" description="Basic and acidic residues" evidence="1">
    <location>
        <begin position="43"/>
        <end position="63"/>
    </location>
</feature>
<dbReference type="Proteomes" id="UP000266841">
    <property type="component" value="Unassembled WGS sequence"/>
</dbReference>
<evidence type="ECO:0000313" key="3">
    <source>
        <dbReference type="Proteomes" id="UP000266841"/>
    </source>
</evidence>
<dbReference type="EMBL" id="AGNL01015545">
    <property type="protein sequence ID" value="EJK65716.1"/>
    <property type="molecule type" value="Genomic_DNA"/>
</dbReference>
<protein>
    <submittedName>
        <fullName evidence="2">Uncharacterized protein</fullName>
    </submittedName>
</protein>
<dbReference type="AlphaFoldDB" id="K0SXK9"/>
<organism evidence="2 3">
    <name type="scientific">Thalassiosira oceanica</name>
    <name type="common">Marine diatom</name>
    <dbReference type="NCBI Taxonomy" id="159749"/>
    <lineage>
        <taxon>Eukaryota</taxon>
        <taxon>Sar</taxon>
        <taxon>Stramenopiles</taxon>
        <taxon>Ochrophyta</taxon>
        <taxon>Bacillariophyta</taxon>
        <taxon>Coscinodiscophyceae</taxon>
        <taxon>Thalassiosirophycidae</taxon>
        <taxon>Thalassiosirales</taxon>
        <taxon>Thalassiosiraceae</taxon>
        <taxon>Thalassiosira</taxon>
    </lineage>
</organism>
<keyword evidence="3" id="KW-1185">Reference proteome</keyword>
<feature type="compositionally biased region" description="Polar residues" evidence="1">
    <location>
        <begin position="64"/>
        <end position="82"/>
    </location>
</feature>
<evidence type="ECO:0000256" key="1">
    <source>
        <dbReference type="SAM" id="MobiDB-lite"/>
    </source>
</evidence>
<sequence>MLDPQHQLPTTRPKLGKQRDIVHRGAANSQSNSSSQGGSNPAHCKEEQADDHHPQLAEKRRDYQQSSRQWDPQKVSDGTKSLTTIHSECSECSVGLGLDATQMDVKQHS</sequence>
<name>K0SXK9_THAOC</name>
<gene>
    <name evidence="2" type="ORF">THAOC_13403</name>
</gene>
<reference evidence="2 3" key="1">
    <citation type="journal article" date="2012" name="Genome Biol.">
        <title>Genome and low-iron response of an oceanic diatom adapted to chronic iron limitation.</title>
        <authorList>
            <person name="Lommer M."/>
            <person name="Specht M."/>
            <person name="Roy A.S."/>
            <person name="Kraemer L."/>
            <person name="Andreson R."/>
            <person name="Gutowska M.A."/>
            <person name="Wolf J."/>
            <person name="Bergner S.V."/>
            <person name="Schilhabel M.B."/>
            <person name="Klostermeier U.C."/>
            <person name="Beiko R.G."/>
            <person name="Rosenstiel P."/>
            <person name="Hippler M."/>
            <person name="Laroche J."/>
        </authorList>
    </citation>
    <scope>NUCLEOTIDE SEQUENCE [LARGE SCALE GENOMIC DNA]</scope>
    <source>
        <strain evidence="2 3">CCMP1005</strain>
    </source>
</reference>
<comment type="caution">
    <text evidence="2">The sequence shown here is derived from an EMBL/GenBank/DDBJ whole genome shotgun (WGS) entry which is preliminary data.</text>
</comment>
<feature type="region of interest" description="Disordered" evidence="1">
    <location>
        <begin position="1"/>
        <end position="82"/>
    </location>
</feature>
<feature type="compositionally biased region" description="Low complexity" evidence="1">
    <location>
        <begin position="25"/>
        <end position="40"/>
    </location>
</feature>